<dbReference type="InterPro" id="IPR041118">
    <property type="entry name" value="Rx_N"/>
</dbReference>
<feature type="domain" description="Disease resistance N-terminal" evidence="8">
    <location>
        <begin position="8"/>
        <end position="95"/>
    </location>
</feature>
<dbReference type="InterPro" id="IPR058922">
    <property type="entry name" value="WHD_DRP"/>
</dbReference>
<keyword evidence="13" id="KW-1185">Reference proteome</keyword>
<feature type="compositionally biased region" description="Acidic residues" evidence="7">
    <location>
        <begin position="164"/>
        <end position="182"/>
    </location>
</feature>
<dbReference type="InterPro" id="IPR038005">
    <property type="entry name" value="RX-like_CC"/>
</dbReference>
<organism evidence="11">
    <name type="scientific">Brachypodium distachyon</name>
    <name type="common">Purple false brome</name>
    <name type="synonym">Trachynia distachya</name>
    <dbReference type="NCBI Taxonomy" id="15368"/>
    <lineage>
        <taxon>Eukaryota</taxon>
        <taxon>Viridiplantae</taxon>
        <taxon>Streptophyta</taxon>
        <taxon>Embryophyta</taxon>
        <taxon>Tracheophyta</taxon>
        <taxon>Spermatophyta</taxon>
        <taxon>Magnoliopsida</taxon>
        <taxon>Liliopsida</taxon>
        <taxon>Poales</taxon>
        <taxon>Poaceae</taxon>
        <taxon>BOP clade</taxon>
        <taxon>Pooideae</taxon>
        <taxon>Stipodae</taxon>
        <taxon>Brachypodieae</taxon>
        <taxon>Brachypodium</taxon>
    </lineage>
</organism>
<dbReference type="Gene3D" id="3.80.10.10">
    <property type="entry name" value="Ribonuclease Inhibitor"/>
    <property type="match status" value="1"/>
</dbReference>
<evidence type="ECO:0000256" key="1">
    <source>
        <dbReference type="ARBA" id="ARBA00008894"/>
    </source>
</evidence>
<feature type="domain" description="Disease resistance R13L4/SHOC-2-like LRR" evidence="10">
    <location>
        <begin position="1612"/>
        <end position="1954"/>
    </location>
</feature>
<feature type="compositionally biased region" description="Acidic residues" evidence="7">
    <location>
        <begin position="929"/>
        <end position="940"/>
    </location>
</feature>
<dbReference type="PANTHER" id="PTHR23155:SF1062">
    <property type="entry name" value="OS11G0579400 PROTEIN"/>
    <property type="match status" value="1"/>
</dbReference>
<feature type="region of interest" description="Disordered" evidence="7">
    <location>
        <begin position="1096"/>
        <end position="1119"/>
    </location>
</feature>
<accession>A0A0Q3ECZ6</accession>
<feature type="domain" description="Disease resistance R13L4/SHOC-2-like LRR" evidence="10">
    <location>
        <begin position="806"/>
        <end position="871"/>
    </location>
</feature>
<keyword evidence="2" id="KW-0433">Leucine-rich repeat</keyword>
<feature type="region of interest" description="Disordered" evidence="7">
    <location>
        <begin position="913"/>
        <end position="942"/>
    </location>
</feature>
<dbReference type="Pfam" id="PF23598">
    <property type="entry name" value="LRR_14"/>
    <property type="match status" value="2"/>
</dbReference>
<evidence type="ECO:0000256" key="6">
    <source>
        <dbReference type="ARBA" id="ARBA00023054"/>
    </source>
</evidence>
<dbReference type="InterPro" id="IPR032675">
    <property type="entry name" value="LRR_dom_sf"/>
</dbReference>
<feature type="domain" description="Disease resistance protein winged helix" evidence="9">
    <location>
        <begin position="1508"/>
        <end position="1578"/>
    </location>
</feature>
<dbReference type="CDD" id="cd14798">
    <property type="entry name" value="RX-CC_like"/>
    <property type="match status" value="1"/>
</dbReference>
<evidence type="ECO:0000313" key="12">
    <source>
        <dbReference type="EnsemblPlants" id="KQJ85614"/>
    </source>
</evidence>
<feature type="region of interest" description="Disordered" evidence="7">
    <location>
        <begin position="152"/>
        <end position="185"/>
    </location>
</feature>
<dbReference type="Gene3D" id="1.20.5.4130">
    <property type="match status" value="1"/>
</dbReference>
<dbReference type="InterPro" id="IPR055414">
    <property type="entry name" value="LRR_R13L4/SHOC2-like"/>
</dbReference>
<dbReference type="Proteomes" id="UP000008810">
    <property type="component" value="Chromosome 4"/>
</dbReference>
<evidence type="ECO:0000256" key="4">
    <source>
        <dbReference type="ARBA" id="ARBA00022741"/>
    </source>
</evidence>
<evidence type="ECO:0000259" key="8">
    <source>
        <dbReference type="Pfam" id="PF18052"/>
    </source>
</evidence>
<dbReference type="Gene3D" id="1.10.10.10">
    <property type="entry name" value="Winged helix-like DNA-binding domain superfamily/Winged helix DNA-binding domain"/>
    <property type="match status" value="2"/>
</dbReference>
<dbReference type="GO" id="GO:0098542">
    <property type="term" value="P:defense response to other organism"/>
    <property type="evidence" value="ECO:0000318"/>
    <property type="project" value="GO_Central"/>
</dbReference>
<protein>
    <submittedName>
        <fullName evidence="11 12">Uncharacterized protein</fullName>
    </submittedName>
</protein>
<keyword evidence="3" id="KW-0677">Repeat</keyword>
<dbReference type="GO" id="GO:0000166">
    <property type="term" value="F:nucleotide binding"/>
    <property type="evidence" value="ECO:0007669"/>
    <property type="project" value="UniProtKB-KW"/>
</dbReference>
<comment type="similarity">
    <text evidence="1">Belongs to the disease resistance NB-LRR family.</text>
</comment>
<name>A0A0Q3ECZ6_BRADI</name>
<sequence>MAELATGAVSTLLGVISNETRRLGRVRGDVQFIQEEMESMSSFLANLSGRNNRDQQHGGGGDDQVRTWMNQVRILANDCNTCIDLYLYRGDPELHRSKAGLRRYLYLWWAPWIVRKMLEQHRAAGQLRELKERAREIGERRLRYGVEVKRSSCSGSGLTKEDIHDDDDDDDEEEDNDDGDDDGDRRSLKVALSMMNMDEEDYLKWSLDDQWIREVVLQGTAGSKPQVFLPCIVFLVPGTEDASLLADQAMDVVERALAHQEGEVAMSLVPLDARGAPPSEKAHLEHHGEEDESASVHIYKIQMKYRQNVALVDMSEMHIHFLPLRPEDLLYYILHELLRHIPKPQSSKEEDQQQATAPPSPTPLSVYWSKGEVFREINHEIQERNKVNKKIEGLKTEICQAVEPKGMRKLDKKDVNYEEWREIITNKPLHKLFCLLIESTVAATEQDRAGKAAHKLEASYNYIIKQTAMKLKEEIEGGTNRQAPEYEGILWQVFPRPITAATATANTFVDDQIKEIKETTRKKMEDIERKITKQLKIKGIVRRIQDCLEGNKRILVILRTDGNSVSKWEETRNTLRLMGCDPIAGAIIVATKTIQRQDVKEEDLCHPQLELIDYSPVGRFLDTVLQITRQHVHEVSRRILRNIFYKCAAQEFCMKIFAQAMYAKPKRSSKELHKLHMSISNEHDRQKPLPSSTIARKMIKFSYKDLPKQYRSCLLYLAIFPLGKEIKRSTLIGRWVAEGQITTKDWSWSSSFKSCKVTKEVHGFITKIAMKQRILDTRLKYGLAWHFSIFSDVRLRYSEKVEDFLKSIPKSSQFSKLKVLDLEGCDACFAEKHHYYLRAICSKMLMLKYLSLRKTGVTRLPREINNLLELELWWAPWLVRKTLAQHRAAGQLRKLKERAREIGERRLRYGVEVKKSSSSGSGLTKEDGHGEEEDDDDDDDGARRSLKVALSMMNMDEEDYLKWRLDDQWIRQVVLQGTAGSKPQVFLPSIVFLVPGTEDASLLADQAMVVAERALTIPLVPLDARGAPASEEAHLEHHGKEEDESANIHIYKIQMKYRQNVALFNVSEVHIHLLPLRPEDLLYYILHELLRHIPKPQSSQEEDQQQAMAPPSPTSFSVHSSKLKVFREIKHEIKERNKLNDKIEGLKRDICKAVEPKEVQNLDKKDVNYQELREILTKQPLHKLFRLLIESTVAATEQDRAGKATRKLEASYNYIINQTAMKLKEEIEGGTKQQAPEDEDILWHVFPKPTATATATANTFVDDQIKEIIHGVKEMIHELQELDSSDKIQETGEIAAAAAQKWQADFKETTRKKMEEIESKITKQLKIKGIVPRIQDCLEGDKRILVLLRTDGNCVSKWEETRNTLRLLGCAPIAGAIIMATNTTQRQDVKEDLCYPQLELIEYSPVGRFLDTVLQITGQHMHEGSRRILRDILYKCEAHEFCMKIFAHAMYAKPKRSSQELHKLHMSILHEHDKEKSLPGASIARKLLKFSYKDLPKQYRSCLLYLAIFPRGTEIKRSTLIGRWVAEGLITTKDWRWSSSVHEAENCFDTLIARCLVCPAGNGIGAAGRFKSCKVDEPVYGFITKIAKKQRTLDTRLSHGLARHFSIFSDVHLRSSQKIQDFLQSIPKSSQLSKLKVLDLEGCDACFTGNEHYLRAICSNILMLKYLSLRGMDVTQLPGEINNLLELEVLDIRQTKIHASATRKVLLVKLKRLLAGHVDRSSPPARFSSVEIPEKIEKMEDVEVLSNVKPKNEQDLWDIRKLCMLKKFGVVINKGSDLRPLLEAISDFLDQCLRSLSITLDIEANTLPAIQKISSELSKLKFPTVLESLSTIGSTTQEYDLYLLTLFAKDANQLVKVTLSNTWLSKDGLRLLAKLPKLSSLRLRYITYTETTKLTFVKDEFQNLISFVIEGPGITEIKFEDGAAINLEKMVCSFTNMESVSGINNLPRIKEIDCS</sequence>
<dbReference type="Pfam" id="PF23559">
    <property type="entry name" value="WHD_DRP"/>
    <property type="match status" value="1"/>
</dbReference>
<keyword evidence="5" id="KW-0611">Plant defense</keyword>
<evidence type="ECO:0000256" key="5">
    <source>
        <dbReference type="ARBA" id="ARBA00022821"/>
    </source>
</evidence>
<evidence type="ECO:0000256" key="3">
    <source>
        <dbReference type="ARBA" id="ARBA00022737"/>
    </source>
</evidence>
<evidence type="ECO:0000313" key="11">
    <source>
        <dbReference type="EMBL" id="KQJ85614.2"/>
    </source>
</evidence>
<dbReference type="EnsemblPlants" id="KQJ85614">
    <property type="protein sequence ID" value="KQJ85614"/>
    <property type="gene ID" value="BRADI_4g00610v3"/>
</dbReference>
<evidence type="ECO:0000256" key="7">
    <source>
        <dbReference type="SAM" id="MobiDB-lite"/>
    </source>
</evidence>
<dbReference type="Pfam" id="PF18052">
    <property type="entry name" value="Rx_N"/>
    <property type="match status" value="1"/>
</dbReference>
<dbReference type="InParanoid" id="A0A0Q3ECZ6"/>
<dbReference type="InterPro" id="IPR044974">
    <property type="entry name" value="Disease_R_plants"/>
</dbReference>
<dbReference type="EMBL" id="CM000883">
    <property type="protein sequence ID" value="KQJ85614.2"/>
    <property type="molecule type" value="Genomic_DNA"/>
</dbReference>
<keyword evidence="4" id="KW-0547">Nucleotide-binding</keyword>
<evidence type="ECO:0000256" key="2">
    <source>
        <dbReference type="ARBA" id="ARBA00022614"/>
    </source>
</evidence>
<proteinExistence type="inferred from homology"/>
<reference evidence="11" key="2">
    <citation type="submission" date="2017-06" db="EMBL/GenBank/DDBJ databases">
        <title>WGS assembly of Brachypodium distachyon.</title>
        <authorList>
            <consortium name="The International Brachypodium Initiative"/>
            <person name="Lucas S."/>
            <person name="Harmon-Smith M."/>
            <person name="Lail K."/>
            <person name="Tice H."/>
            <person name="Grimwood J."/>
            <person name="Bruce D."/>
            <person name="Barry K."/>
            <person name="Shu S."/>
            <person name="Lindquist E."/>
            <person name="Wang M."/>
            <person name="Pitluck S."/>
            <person name="Vogel J.P."/>
            <person name="Garvin D.F."/>
            <person name="Mockler T.C."/>
            <person name="Schmutz J."/>
            <person name="Rokhsar D."/>
            <person name="Bevan M.W."/>
        </authorList>
    </citation>
    <scope>NUCLEOTIDE SEQUENCE</scope>
    <source>
        <strain evidence="11">Bd21</strain>
    </source>
</reference>
<feature type="region of interest" description="Disordered" evidence="7">
    <location>
        <begin position="344"/>
        <end position="364"/>
    </location>
</feature>
<gene>
    <name evidence="11" type="ORF">BRADI_4g00610v3</name>
</gene>
<dbReference type="SUPFAM" id="SSF52058">
    <property type="entry name" value="L domain-like"/>
    <property type="match status" value="1"/>
</dbReference>
<reference evidence="12" key="3">
    <citation type="submission" date="2018-08" db="UniProtKB">
        <authorList>
            <consortium name="EnsemblPlants"/>
        </authorList>
    </citation>
    <scope>IDENTIFICATION</scope>
    <source>
        <strain evidence="12">cv. Bd21</strain>
    </source>
</reference>
<dbReference type="PANTHER" id="PTHR23155">
    <property type="entry name" value="DISEASE RESISTANCE PROTEIN RP"/>
    <property type="match status" value="1"/>
</dbReference>
<keyword evidence="6" id="KW-0175">Coiled coil</keyword>
<evidence type="ECO:0000259" key="9">
    <source>
        <dbReference type="Pfam" id="PF23559"/>
    </source>
</evidence>
<dbReference type="Gramene" id="KQJ85614">
    <property type="protein sequence ID" value="KQJ85614"/>
    <property type="gene ID" value="BRADI_4g00610v3"/>
</dbReference>
<dbReference type="OrthoDB" id="687885at2759"/>
<reference evidence="11 12" key="1">
    <citation type="journal article" date="2010" name="Nature">
        <title>Genome sequencing and analysis of the model grass Brachypodium distachyon.</title>
        <authorList>
            <consortium name="International Brachypodium Initiative"/>
        </authorList>
    </citation>
    <scope>NUCLEOTIDE SEQUENCE [LARGE SCALE GENOMIC DNA]</scope>
    <source>
        <strain evidence="11 12">Bd21</strain>
    </source>
</reference>
<dbReference type="InterPro" id="IPR036388">
    <property type="entry name" value="WH-like_DNA-bd_sf"/>
</dbReference>
<evidence type="ECO:0000259" key="10">
    <source>
        <dbReference type="Pfam" id="PF23598"/>
    </source>
</evidence>
<evidence type="ECO:0000313" key="13">
    <source>
        <dbReference type="Proteomes" id="UP000008810"/>
    </source>
</evidence>